<evidence type="ECO:0000256" key="3">
    <source>
        <dbReference type="ARBA" id="ARBA00022679"/>
    </source>
</evidence>
<comment type="similarity">
    <text evidence="1">Belongs to the GST superfamily.</text>
</comment>
<keyword evidence="3 7" id="KW-0808">Transferase</keyword>
<dbReference type="AlphaFoldDB" id="A0A6G1ICK3"/>
<evidence type="ECO:0000256" key="2">
    <source>
        <dbReference type="ARBA" id="ARBA00012452"/>
    </source>
</evidence>
<dbReference type="SUPFAM" id="SSF52833">
    <property type="entry name" value="Thioredoxin-like"/>
    <property type="match status" value="1"/>
</dbReference>
<feature type="domain" description="GST N-terminal" evidence="5">
    <location>
        <begin position="1"/>
        <end position="80"/>
    </location>
</feature>
<dbReference type="InterPro" id="IPR004045">
    <property type="entry name" value="Glutathione_S-Trfase_N"/>
</dbReference>
<dbReference type="InterPro" id="IPR010987">
    <property type="entry name" value="Glutathione-S-Trfase_C-like"/>
</dbReference>
<comment type="catalytic activity">
    <reaction evidence="4">
        <text>RX + glutathione = an S-substituted glutathione + a halide anion + H(+)</text>
        <dbReference type="Rhea" id="RHEA:16437"/>
        <dbReference type="ChEBI" id="CHEBI:15378"/>
        <dbReference type="ChEBI" id="CHEBI:16042"/>
        <dbReference type="ChEBI" id="CHEBI:17792"/>
        <dbReference type="ChEBI" id="CHEBI:57925"/>
        <dbReference type="ChEBI" id="CHEBI:90779"/>
        <dbReference type="EC" id="2.5.1.18"/>
    </reaction>
</comment>
<gene>
    <name evidence="7" type="ORF">K458DRAFT_397752</name>
</gene>
<sequence length="238" mass="27645">MSTYARGYTNYIEPLLLAEELQFPHVIFAINSKDEWYYDVHPERYVPAVKDQDPDTNKDFVVFESTAYLQYLAERFDVDGTWSGKNAWEKAQVVSWTADQTAGLGATAKYWLYFSKGYPNRQNPELLPKTMAKCINPSNHSFSSPTKAHRLHANVLVQWDKLEKRLSEAQQQHIALPDRPTVADISCFPFAMPWMFRFLQVEIKNWPQIEEWGNHMLSRPAVQTILERGPLYCHGLDE</sequence>
<dbReference type="EMBL" id="MU005657">
    <property type="protein sequence ID" value="KAF2675639.1"/>
    <property type="molecule type" value="Genomic_DNA"/>
</dbReference>
<evidence type="ECO:0000256" key="4">
    <source>
        <dbReference type="ARBA" id="ARBA00047960"/>
    </source>
</evidence>
<dbReference type="InterPro" id="IPR036282">
    <property type="entry name" value="Glutathione-S-Trfase_C_sf"/>
</dbReference>
<keyword evidence="8" id="KW-1185">Reference proteome</keyword>
<dbReference type="OrthoDB" id="2789670at2759"/>
<evidence type="ECO:0000313" key="8">
    <source>
        <dbReference type="Proteomes" id="UP000799291"/>
    </source>
</evidence>
<evidence type="ECO:0000259" key="6">
    <source>
        <dbReference type="PROSITE" id="PS50405"/>
    </source>
</evidence>
<proteinExistence type="inferred from homology"/>
<dbReference type="PROSITE" id="PS50404">
    <property type="entry name" value="GST_NTER"/>
    <property type="match status" value="1"/>
</dbReference>
<organism evidence="7 8">
    <name type="scientific">Lentithecium fluviatile CBS 122367</name>
    <dbReference type="NCBI Taxonomy" id="1168545"/>
    <lineage>
        <taxon>Eukaryota</taxon>
        <taxon>Fungi</taxon>
        <taxon>Dikarya</taxon>
        <taxon>Ascomycota</taxon>
        <taxon>Pezizomycotina</taxon>
        <taxon>Dothideomycetes</taxon>
        <taxon>Pleosporomycetidae</taxon>
        <taxon>Pleosporales</taxon>
        <taxon>Massarineae</taxon>
        <taxon>Lentitheciaceae</taxon>
        <taxon>Lentithecium</taxon>
    </lineage>
</organism>
<reference evidence="7" key="1">
    <citation type="journal article" date="2020" name="Stud. Mycol.">
        <title>101 Dothideomycetes genomes: a test case for predicting lifestyles and emergence of pathogens.</title>
        <authorList>
            <person name="Haridas S."/>
            <person name="Albert R."/>
            <person name="Binder M."/>
            <person name="Bloem J."/>
            <person name="Labutti K."/>
            <person name="Salamov A."/>
            <person name="Andreopoulos B."/>
            <person name="Baker S."/>
            <person name="Barry K."/>
            <person name="Bills G."/>
            <person name="Bluhm B."/>
            <person name="Cannon C."/>
            <person name="Castanera R."/>
            <person name="Culley D."/>
            <person name="Daum C."/>
            <person name="Ezra D."/>
            <person name="Gonzalez J."/>
            <person name="Henrissat B."/>
            <person name="Kuo A."/>
            <person name="Liang C."/>
            <person name="Lipzen A."/>
            <person name="Lutzoni F."/>
            <person name="Magnuson J."/>
            <person name="Mondo S."/>
            <person name="Nolan M."/>
            <person name="Ohm R."/>
            <person name="Pangilinan J."/>
            <person name="Park H.-J."/>
            <person name="Ramirez L."/>
            <person name="Alfaro M."/>
            <person name="Sun H."/>
            <person name="Tritt A."/>
            <person name="Yoshinaga Y."/>
            <person name="Zwiers L.-H."/>
            <person name="Turgeon B."/>
            <person name="Goodwin S."/>
            <person name="Spatafora J."/>
            <person name="Crous P."/>
            <person name="Grigoriev I."/>
        </authorList>
    </citation>
    <scope>NUCLEOTIDE SEQUENCE</scope>
    <source>
        <strain evidence="7">CBS 122367</strain>
    </source>
</reference>
<dbReference type="InterPro" id="IPR036249">
    <property type="entry name" value="Thioredoxin-like_sf"/>
</dbReference>
<accession>A0A6G1ICK3</accession>
<dbReference type="Gene3D" id="1.20.1050.130">
    <property type="match status" value="1"/>
</dbReference>
<evidence type="ECO:0000313" key="7">
    <source>
        <dbReference type="EMBL" id="KAF2675639.1"/>
    </source>
</evidence>
<dbReference type="PANTHER" id="PTHR44051">
    <property type="entry name" value="GLUTATHIONE S-TRANSFERASE-RELATED"/>
    <property type="match status" value="1"/>
</dbReference>
<evidence type="ECO:0000256" key="1">
    <source>
        <dbReference type="ARBA" id="ARBA00007409"/>
    </source>
</evidence>
<dbReference type="EC" id="2.5.1.18" evidence="2"/>
<name>A0A6G1ICK3_9PLEO</name>
<evidence type="ECO:0000259" key="5">
    <source>
        <dbReference type="PROSITE" id="PS50404"/>
    </source>
</evidence>
<protein>
    <recommendedName>
        <fullName evidence="2">glutathione transferase</fullName>
        <ecNumber evidence="2">2.5.1.18</ecNumber>
    </recommendedName>
</protein>
<dbReference type="SUPFAM" id="SSF47616">
    <property type="entry name" value="GST C-terminal domain-like"/>
    <property type="match status" value="1"/>
</dbReference>
<feature type="domain" description="GST C-terminal" evidence="6">
    <location>
        <begin position="86"/>
        <end position="238"/>
    </location>
</feature>
<dbReference type="PANTHER" id="PTHR44051:SF20">
    <property type="entry name" value="GLUTATHIONE TRANSFERASE 1 (EUROFUNG)"/>
    <property type="match status" value="1"/>
</dbReference>
<dbReference type="Proteomes" id="UP000799291">
    <property type="component" value="Unassembled WGS sequence"/>
</dbReference>
<dbReference type="PROSITE" id="PS50405">
    <property type="entry name" value="GST_CTER"/>
    <property type="match status" value="1"/>
</dbReference>
<dbReference type="GO" id="GO:0004364">
    <property type="term" value="F:glutathione transferase activity"/>
    <property type="evidence" value="ECO:0007669"/>
    <property type="project" value="UniProtKB-EC"/>
</dbReference>